<dbReference type="Pfam" id="PF01214">
    <property type="entry name" value="CK_II_beta"/>
    <property type="match status" value="1"/>
</dbReference>
<name>A0A1R1PPF7_ZANCU</name>
<comment type="subunit">
    <text evidence="3">Tetramer of two alpha and two beta subunits.</text>
</comment>
<comment type="caution">
    <text evidence="5">The sequence shown here is derived from an EMBL/GenBank/DDBJ whole genome shotgun (WGS) entry which is preliminary data.</text>
</comment>
<reference evidence="6" key="1">
    <citation type="submission" date="2017-01" db="EMBL/GenBank/DDBJ databases">
        <authorList>
            <person name="Wang Y."/>
            <person name="White M."/>
            <person name="Kvist S."/>
            <person name="Moncalvo J.-M."/>
        </authorList>
    </citation>
    <scope>NUCLEOTIDE SEQUENCE [LARGE SCALE GENOMIC DNA]</scope>
    <source>
        <strain evidence="6">COL-18-3</strain>
    </source>
</reference>
<dbReference type="SMART" id="SM01085">
    <property type="entry name" value="CK_II_beta"/>
    <property type="match status" value="1"/>
</dbReference>
<dbReference type="Proteomes" id="UP000188320">
    <property type="component" value="Unassembled WGS sequence"/>
</dbReference>
<evidence type="ECO:0000313" key="6">
    <source>
        <dbReference type="Proteomes" id="UP000188320"/>
    </source>
</evidence>
<evidence type="ECO:0000313" key="4">
    <source>
        <dbReference type="EMBL" id="OMH82792.1"/>
    </source>
</evidence>
<sequence length="207" mass="24164">MSKDEPNWITRFCEASGHEYFCKVRKEFIEDENNLVGLSPIVNYYNEALDLILDIERDELKKEEKEIIQSSAILLYGLIHSRYINTTTGLREMASKYENGDFGTCPRFLCNNALVVPCGRRNRPERDVVKLFCPRCLDLYSPQNSFHEPIDGAFFGTNFAHVFFEAYPQYLNTRNINELYIPKVFGFRINEYSKNGSRAKWLRTFPG</sequence>
<dbReference type="GO" id="GO:0019887">
    <property type="term" value="F:protein kinase regulator activity"/>
    <property type="evidence" value="ECO:0007669"/>
    <property type="project" value="InterPro"/>
</dbReference>
<evidence type="ECO:0000256" key="1">
    <source>
        <dbReference type="ARBA" id="ARBA00006941"/>
    </source>
</evidence>
<keyword evidence="6" id="KW-1185">Reference proteome</keyword>
<dbReference type="GO" id="GO:0006359">
    <property type="term" value="P:regulation of transcription by RNA polymerase III"/>
    <property type="evidence" value="ECO:0007669"/>
    <property type="project" value="TreeGrafter"/>
</dbReference>
<dbReference type="EMBL" id="LSSK01000579">
    <property type="protein sequence ID" value="OMH82847.1"/>
    <property type="molecule type" value="Genomic_DNA"/>
</dbReference>
<dbReference type="PANTHER" id="PTHR11740">
    <property type="entry name" value="CASEIN KINASE II SUBUNIT BETA"/>
    <property type="match status" value="1"/>
</dbReference>
<dbReference type="SUPFAM" id="SSF57798">
    <property type="entry name" value="Casein kinase II beta subunit"/>
    <property type="match status" value="1"/>
</dbReference>
<gene>
    <name evidence="5" type="ORF">AX774_g3672</name>
    <name evidence="4" type="ORF">AX774_g3715</name>
</gene>
<reference evidence="5" key="2">
    <citation type="submission" date="2017-01" db="EMBL/GenBank/DDBJ databases">
        <authorList>
            <person name="Mah S.A."/>
            <person name="Swanson W.J."/>
            <person name="Moy G.W."/>
            <person name="Vacquier V.D."/>
        </authorList>
    </citation>
    <scope>NUCLEOTIDE SEQUENCE [LARGE SCALE GENOMIC DNA]</scope>
    <source>
        <strain evidence="5">COL-18-3</strain>
    </source>
</reference>
<evidence type="ECO:0000313" key="5">
    <source>
        <dbReference type="EMBL" id="OMH82847.1"/>
    </source>
</evidence>
<evidence type="ECO:0000256" key="3">
    <source>
        <dbReference type="RuleBase" id="RU361268"/>
    </source>
</evidence>
<proteinExistence type="inferred from homology"/>
<dbReference type="FunFam" id="1.10.1820.10:FF:000005">
    <property type="entry name" value="Casein kinase II subunit beta"/>
    <property type="match status" value="1"/>
</dbReference>
<keyword evidence="5" id="KW-0808">Transferase</keyword>
<dbReference type="EMBL" id="LSSK01000596">
    <property type="protein sequence ID" value="OMH82792.1"/>
    <property type="molecule type" value="Genomic_DNA"/>
</dbReference>
<dbReference type="GO" id="GO:0016301">
    <property type="term" value="F:kinase activity"/>
    <property type="evidence" value="ECO:0007669"/>
    <property type="project" value="UniProtKB-KW"/>
</dbReference>
<dbReference type="OrthoDB" id="2275560at2759"/>
<dbReference type="Gene3D" id="1.10.1820.10">
    <property type="entry name" value="protein kinase ck2 holoenzyme, chain C, domain 1"/>
    <property type="match status" value="1"/>
</dbReference>
<dbReference type="AlphaFoldDB" id="A0A1R1PPF7"/>
<comment type="function">
    <text evidence="2 3">Regulatory subunit of casein kinase II/CK2. As part of the kinase complex regulates the basal catalytic activity of the alpha subunit a constitutively active serine/threonine-protein kinase that phosphorylates a large number of substrates containing acidic residues C-terminal to the phosphorylated serine or threonine.</text>
</comment>
<dbReference type="InterPro" id="IPR000704">
    <property type="entry name" value="Casein_kinase_II_reg-sub"/>
</dbReference>
<dbReference type="Gene3D" id="2.20.25.20">
    <property type="match status" value="1"/>
</dbReference>
<dbReference type="PANTHER" id="PTHR11740:SF0">
    <property type="entry name" value="CASEIN KINASE II SUBUNIT BETA"/>
    <property type="match status" value="1"/>
</dbReference>
<dbReference type="GO" id="GO:0005737">
    <property type="term" value="C:cytoplasm"/>
    <property type="evidence" value="ECO:0007669"/>
    <property type="project" value="TreeGrafter"/>
</dbReference>
<dbReference type="GO" id="GO:0005956">
    <property type="term" value="C:protein kinase CK2 complex"/>
    <property type="evidence" value="ECO:0007669"/>
    <property type="project" value="UniProtKB-UniRule"/>
</dbReference>
<organism evidence="5 6">
    <name type="scientific">Zancudomyces culisetae</name>
    <name type="common">Gut fungus</name>
    <name type="synonym">Smittium culisetae</name>
    <dbReference type="NCBI Taxonomy" id="1213189"/>
    <lineage>
        <taxon>Eukaryota</taxon>
        <taxon>Fungi</taxon>
        <taxon>Fungi incertae sedis</taxon>
        <taxon>Zoopagomycota</taxon>
        <taxon>Kickxellomycotina</taxon>
        <taxon>Harpellomycetes</taxon>
        <taxon>Harpellales</taxon>
        <taxon>Legeriomycetaceae</taxon>
        <taxon>Zancudomyces</taxon>
    </lineage>
</organism>
<dbReference type="FunFam" id="2.20.25.20:FF:000001">
    <property type="entry name" value="Casein kinase II subunit beta"/>
    <property type="match status" value="1"/>
</dbReference>
<dbReference type="PRINTS" id="PR00472">
    <property type="entry name" value="CASNKINASEII"/>
</dbReference>
<accession>A0A1R1PPF7</accession>
<protein>
    <recommendedName>
        <fullName evidence="3">Casein kinase II subunit beta</fullName>
        <shortName evidence="3">CK II beta</shortName>
    </recommendedName>
</protein>
<dbReference type="GO" id="GO:0034456">
    <property type="term" value="C:UTP-C complex"/>
    <property type="evidence" value="ECO:0007669"/>
    <property type="project" value="TreeGrafter"/>
</dbReference>
<dbReference type="InterPro" id="IPR035991">
    <property type="entry name" value="Casein_kinase_II_beta-like"/>
</dbReference>
<comment type="similarity">
    <text evidence="1 3">Belongs to the casein kinase 2 subunit beta family.</text>
</comment>
<evidence type="ECO:0000256" key="2">
    <source>
        <dbReference type="ARBA" id="ARBA00045899"/>
    </source>
</evidence>
<keyword evidence="5" id="KW-0418">Kinase</keyword>
<dbReference type="InterPro" id="IPR016149">
    <property type="entry name" value="Casein_kin_II_reg-sub_N"/>
</dbReference>